<evidence type="ECO:0000313" key="4">
    <source>
        <dbReference type="Proteomes" id="UP001189624"/>
    </source>
</evidence>
<protein>
    <submittedName>
        <fullName evidence="3">Uncharacterized protein</fullName>
    </submittedName>
</protein>
<evidence type="ECO:0000256" key="1">
    <source>
        <dbReference type="ARBA" id="ARBA00004448"/>
    </source>
</evidence>
<comment type="subunit">
    <text evidence="2">Homodimer; disulfide-linked.</text>
</comment>
<dbReference type="GO" id="GO:0009916">
    <property type="term" value="F:alternative oxidase activity"/>
    <property type="evidence" value="ECO:0007669"/>
    <property type="project" value="InterPro"/>
</dbReference>
<comment type="subcellular location">
    <subcellularLocation>
        <location evidence="1">Mitochondrion inner membrane</location>
        <topology evidence="1">Multi-pass membrane protein</topology>
    </subcellularLocation>
</comment>
<dbReference type="InterPro" id="IPR002680">
    <property type="entry name" value="AOX"/>
</dbReference>
<dbReference type="GO" id="GO:0005743">
    <property type="term" value="C:mitochondrial inner membrane"/>
    <property type="evidence" value="ECO:0007669"/>
    <property type="project" value="UniProtKB-SubCell"/>
</dbReference>
<name>A0AA86S1V9_9FABA</name>
<dbReference type="AlphaFoldDB" id="A0AA86S1V9"/>
<dbReference type="GO" id="GO:0010230">
    <property type="term" value="P:alternative respiration"/>
    <property type="evidence" value="ECO:0007669"/>
    <property type="project" value="TreeGrafter"/>
</dbReference>
<gene>
    <name evidence="3" type="ORF">AYBTSS11_LOCUS4963</name>
</gene>
<reference evidence="3" key="1">
    <citation type="submission" date="2023-10" db="EMBL/GenBank/DDBJ databases">
        <authorList>
            <person name="Domelevo Entfellner J.-B."/>
        </authorList>
    </citation>
    <scope>NUCLEOTIDE SEQUENCE</scope>
</reference>
<dbReference type="Proteomes" id="UP001189624">
    <property type="component" value="Chromosome 2"/>
</dbReference>
<proteinExistence type="predicted"/>
<dbReference type="Gramene" id="rna-AYBTSS11_LOCUS4963">
    <property type="protein sequence ID" value="CAJ1930912.1"/>
    <property type="gene ID" value="gene-AYBTSS11_LOCUS4963"/>
</dbReference>
<dbReference type="PANTHER" id="PTHR31803:SF3">
    <property type="entry name" value="ALTERNATIVE OXIDASE"/>
    <property type="match status" value="1"/>
</dbReference>
<organism evidence="3 4">
    <name type="scientific">Sphenostylis stenocarpa</name>
    <dbReference type="NCBI Taxonomy" id="92480"/>
    <lineage>
        <taxon>Eukaryota</taxon>
        <taxon>Viridiplantae</taxon>
        <taxon>Streptophyta</taxon>
        <taxon>Embryophyta</taxon>
        <taxon>Tracheophyta</taxon>
        <taxon>Spermatophyta</taxon>
        <taxon>Magnoliopsida</taxon>
        <taxon>eudicotyledons</taxon>
        <taxon>Gunneridae</taxon>
        <taxon>Pentapetalae</taxon>
        <taxon>rosids</taxon>
        <taxon>fabids</taxon>
        <taxon>Fabales</taxon>
        <taxon>Fabaceae</taxon>
        <taxon>Papilionoideae</taxon>
        <taxon>50 kb inversion clade</taxon>
        <taxon>NPAAA clade</taxon>
        <taxon>indigoferoid/millettioid clade</taxon>
        <taxon>Phaseoleae</taxon>
        <taxon>Sphenostylis</taxon>
    </lineage>
</organism>
<accession>A0AA86S1V9</accession>
<keyword evidence="4" id="KW-1185">Reference proteome</keyword>
<sequence>MMMSRGGTSRVANTAVTVAKGLSCEVGGLRSESTLALSEKEKTEKKVDLSCAGGKKEQKGIMSYWGIESSKIIKQDGTEWKWNSFRPWETYKSDVSIDLKKHHAPTTFLDKMAFWTVKALRYPTDVFFQELVE</sequence>
<evidence type="ECO:0000313" key="3">
    <source>
        <dbReference type="EMBL" id="CAJ1930912.1"/>
    </source>
</evidence>
<dbReference type="EMBL" id="OY731399">
    <property type="protein sequence ID" value="CAJ1930912.1"/>
    <property type="molecule type" value="Genomic_DNA"/>
</dbReference>
<dbReference type="PANTHER" id="PTHR31803">
    <property type="entry name" value="ALTERNATIVE OXIDASE"/>
    <property type="match status" value="1"/>
</dbReference>
<evidence type="ECO:0000256" key="2">
    <source>
        <dbReference type="ARBA" id="ARBA00011748"/>
    </source>
</evidence>